<keyword evidence="1" id="KW-0812">Transmembrane</keyword>
<keyword evidence="1" id="KW-0472">Membrane</keyword>
<name>A0A4U3KYK2_9BACT</name>
<protein>
    <submittedName>
        <fullName evidence="3">VanZ family protein</fullName>
    </submittedName>
</protein>
<feature type="transmembrane region" description="Helical" evidence="1">
    <location>
        <begin position="7"/>
        <end position="25"/>
    </location>
</feature>
<accession>A0A4U3KYK2</accession>
<dbReference type="Proteomes" id="UP000305848">
    <property type="component" value="Unassembled WGS sequence"/>
</dbReference>
<dbReference type="InterPro" id="IPR006976">
    <property type="entry name" value="VanZ-like"/>
</dbReference>
<feature type="transmembrane region" description="Helical" evidence="1">
    <location>
        <begin position="37"/>
        <end position="58"/>
    </location>
</feature>
<keyword evidence="4" id="KW-1185">Reference proteome</keyword>
<keyword evidence="1" id="KW-1133">Transmembrane helix</keyword>
<sequence>MKPRPIAFLPPVIWLVLIYMLLTLPGSDIPKVNFLDAIYFDKWVHTGLFAMLVFLFCWPFRKQYPMQHSLFISITVFAVVYGIALEYVQKYFASDRSFDISDMIADAFGSLLGYMAIRYVARKIAEKNKPL</sequence>
<dbReference type="AlphaFoldDB" id="A0A4U3KYK2"/>
<dbReference type="OrthoDB" id="1524985at2"/>
<organism evidence="3 4">
    <name type="scientific">Ilyomonas limi</name>
    <dbReference type="NCBI Taxonomy" id="2575867"/>
    <lineage>
        <taxon>Bacteria</taxon>
        <taxon>Pseudomonadati</taxon>
        <taxon>Bacteroidota</taxon>
        <taxon>Chitinophagia</taxon>
        <taxon>Chitinophagales</taxon>
        <taxon>Chitinophagaceae</taxon>
        <taxon>Ilyomonas</taxon>
    </lineage>
</organism>
<feature type="transmembrane region" description="Helical" evidence="1">
    <location>
        <begin position="100"/>
        <end position="121"/>
    </location>
</feature>
<dbReference type="EMBL" id="SZQL01000013">
    <property type="protein sequence ID" value="TKK66959.1"/>
    <property type="molecule type" value="Genomic_DNA"/>
</dbReference>
<gene>
    <name evidence="3" type="ORF">FC093_15785</name>
</gene>
<feature type="transmembrane region" description="Helical" evidence="1">
    <location>
        <begin position="70"/>
        <end position="88"/>
    </location>
</feature>
<dbReference type="NCBIfam" id="NF037970">
    <property type="entry name" value="vanZ_1"/>
    <property type="match status" value="1"/>
</dbReference>
<evidence type="ECO:0000256" key="1">
    <source>
        <dbReference type="SAM" id="Phobius"/>
    </source>
</evidence>
<evidence type="ECO:0000313" key="3">
    <source>
        <dbReference type="EMBL" id="TKK66959.1"/>
    </source>
</evidence>
<proteinExistence type="predicted"/>
<reference evidence="3 4" key="1">
    <citation type="submission" date="2019-05" db="EMBL/GenBank/DDBJ databases">
        <title>Panacibacter sp. strain 17mud1-8 Genome sequencing and assembly.</title>
        <authorList>
            <person name="Chhetri G."/>
        </authorList>
    </citation>
    <scope>NUCLEOTIDE SEQUENCE [LARGE SCALE GENOMIC DNA]</scope>
    <source>
        <strain evidence="3 4">17mud1-8</strain>
    </source>
</reference>
<evidence type="ECO:0000259" key="2">
    <source>
        <dbReference type="Pfam" id="PF04892"/>
    </source>
</evidence>
<dbReference type="Pfam" id="PF04892">
    <property type="entry name" value="VanZ"/>
    <property type="match status" value="1"/>
</dbReference>
<dbReference type="PANTHER" id="PTHR28008:SF1">
    <property type="entry name" value="DOMAIN PROTEIN, PUTATIVE (AFU_ORTHOLOGUE AFUA_3G10980)-RELATED"/>
    <property type="match status" value="1"/>
</dbReference>
<dbReference type="PANTHER" id="PTHR28008">
    <property type="entry name" value="DOMAIN PROTEIN, PUTATIVE (AFU_ORTHOLOGUE AFUA_3G10980)-RELATED"/>
    <property type="match status" value="1"/>
</dbReference>
<dbReference type="RefSeq" id="WP_137262776.1">
    <property type="nucleotide sequence ID" value="NZ_SZQL01000013.1"/>
</dbReference>
<feature type="domain" description="VanZ-like" evidence="2">
    <location>
        <begin position="40"/>
        <end position="118"/>
    </location>
</feature>
<evidence type="ECO:0000313" key="4">
    <source>
        <dbReference type="Proteomes" id="UP000305848"/>
    </source>
</evidence>
<comment type="caution">
    <text evidence="3">The sequence shown here is derived from an EMBL/GenBank/DDBJ whole genome shotgun (WGS) entry which is preliminary data.</text>
</comment>